<dbReference type="AlphaFoldDB" id="A0AAV5VGP7"/>
<protein>
    <recommendedName>
        <fullName evidence="3">tRNA/rRNA methyltransferase SpoU type domain-containing protein</fullName>
    </recommendedName>
</protein>
<comment type="caution">
    <text evidence="1">The sequence shown here is derived from an EMBL/GenBank/DDBJ whole genome shotgun (WGS) entry which is preliminary data.</text>
</comment>
<evidence type="ECO:0000313" key="1">
    <source>
        <dbReference type="EMBL" id="GMT17841.1"/>
    </source>
</evidence>
<feature type="non-terminal residue" evidence="1">
    <location>
        <position position="123"/>
    </location>
</feature>
<evidence type="ECO:0008006" key="3">
    <source>
        <dbReference type="Google" id="ProtNLM"/>
    </source>
</evidence>
<dbReference type="Proteomes" id="UP001432322">
    <property type="component" value="Unassembled WGS sequence"/>
</dbReference>
<reference evidence="1" key="1">
    <citation type="submission" date="2023-10" db="EMBL/GenBank/DDBJ databases">
        <title>Genome assembly of Pristionchus species.</title>
        <authorList>
            <person name="Yoshida K."/>
            <person name="Sommer R.J."/>
        </authorList>
    </citation>
    <scope>NUCLEOTIDE SEQUENCE</scope>
    <source>
        <strain evidence="1">RS5133</strain>
    </source>
</reference>
<keyword evidence="2" id="KW-1185">Reference proteome</keyword>
<gene>
    <name evidence="1" type="ORF">PFISCL1PPCAC_9138</name>
</gene>
<dbReference type="EMBL" id="BTSY01000003">
    <property type="protein sequence ID" value="GMT17841.1"/>
    <property type="molecule type" value="Genomic_DNA"/>
</dbReference>
<name>A0AAV5VGP7_9BILA</name>
<organism evidence="1 2">
    <name type="scientific">Pristionchus fissidentatus</name>
    <dbReference type="NCBI Taxonomy" id="1538716"/>
    <lineage>
        <taxon>Eukaryota</taxon>
        <taxon>Metazoa</taxon>
        <taxon>Ecdysozoa</taxon>
        <taxon>Nematoda</taxon>
        <taxon>Chromadorea</taxon>
        <taxon>Rhabditida</taxon>
        <taxon>Rhabditina</taxon>
        <taxon>Diplogasteromorpha</taxon>
        <taxon>Diplogasteroidea</taxon>
        <taxon>Neodiplogasteridae</taxon>
        <taxon>Pristionchus</taxon>
    </lineage>
</organism>
<feature type="non-terminal residue" evidence="1">
    <location>
        <position position="1"/>
    </location>
</feature>
<accession>A0AAV5VGP7</accession>
<sequence>LCFAAAAERKTDLADDECHSVVILLPVIRNYRNLSVTLDLVMAVHACNRRGVVWEVVEGAARIGRGRRRRRRDDTFVASDENCGREGALLLSGRVLTTSASPSLQVMAPPVYCRRSFQFVLLL</sequence>
<proteinExistence type="predicted"/>
<evidence type="ECO:0000313" key="2">
    <source>
        <dbReference type="Proteomes" id="UP001432322"/>
    </source>
</evidence>